<comment type="caution">
    <text evidence="1">The sequence shown here is derived from an EMBL/GenBank/DDBJ whole genome shotgun (WGS) entry which is preliminary data.</text>
</comment>
<evidence type="ECO:0000313" key="1">
    <source>
        <dbReference type="EMBL" id="ORA20611.1"/>
    </source>
</evidence>
<dbReference type="InterPro" id="IPR032710">
    <property type="entry name" value="NTF2-like_dom_sf"/>
</dbReference>
<keyword evidence="2" id="KW-1185">Reference proteome</keyword>
<evidence type="ECO:0008006" key="3">
    <source>
        <dbReference type="Google" id="ProtNLM"/>
    </source>
</evidence>
<organism evidence="1 2">
    <name type="scientific">Mycobacterium arosiense ATCC BAA-1401 = DSM 45069</name>
    <dbReference type="NCBI Taxonomy" id="1265311"/>
    <lineage>
        <taxon>Bacteria</taxon>
        <taxon>Bacillati</taxon>
        <taxon>Actinomycetota</taxon>
        <taxon>Actinomycetes</taxon>
        <taxon>Mycobacteriales</taxon>
        <taxon>Mycobacteriaceae</taxon>
        <taxon>Mycobacterium</taxon>
        <taxon>Mycobacterium avium complex (MAC)</taxon>
    </lineage>
</organism>
<dbReference type="Proteomes" id="UP000192707">
    <property type="component" value="Unassembled WGS sequence"/>
</dbReference>
<protein>
    <recommendedName>
        <fullName evidence="3">SnoaL-like domain-containing protein</fullName>
    </recommendedName>
</protein>
<dbReference type="Gene3D" id="3.10.450.50">
    <property type="match status" value="1"/>
</dbReference>
<dbReference type="EMBL" id="MVHG01000002">
    <property type="protein sequence ID" value="ORA20611.1"/>
    <property type="molecule type" value="Genomic_DNA"/>
</dbReference>
<evidence type="ECO:0000313" key="2">
    <source>
        <dbReference type="Proteomes" id="UP000192707"/>
    </source>
</evidence>
<name>A0A1W9ZS47_MYCAI</name>
<sequence length="63" mass="6995">MQYLVDDDQEIVVLYYLLTFTAHASGESVEMKVAEVVSVRDGLIVELDVFYKNPSALTTLLAA</sequence>
<dbReference type="AlphaFoldDB" id="A0A1W9ZS47"/>
<dbReference type="SUPFAM" id="SSF54427">
    <property type="entry name" value="NTF2-like"/>
    <property type="match status" value="1"/>
</dbReference>
<accession>A0A1W9ZS47</accession>
<reference evidence="1 2" key="1">
    <citation type="submission" date="2016-12" db="EMBL/GenBank/DDBJ databases">
        <title>The new phylogeny of genus Mycobacterium.</title>
        <authorList>
            <person name="Tortoli E."/>
            <person name="Trovato A."/>
            <person name="Cirillo D.M."/>
        </authorList>
    </citation>
    <scope>NUCLEOTIDE SEQUENCE [LARGE SCALE GENOMIC DNA]</scope>
    <source>
        <strain evidence="1 2">DSM 45069</strain>
    </source>
</reference>
<proteinExistence type="predicted"/>
<gene>
    <name evidence="1" type="ORF">BST14_01070</name>
</gene>